<dbReference type="SUPFAM" id="SSF46785">
    <property type="entry name" value="Winged helix' DNA-binding domain"/>
    <property type="match status" value="1"/>
</dbReference>
<evidence type="ECO:0000259" key="6">
    <source>
        <dbReference type="PROSITE" id="PS51372"/>
    </source>
</evidence>
<dbReference type="Gene3D" id="1.10.10.10">
    <property type="entry name" value="Winged helix-like DNA-binding domain superfamily/Winged helix DNA-binding domain"/>
    <property type="match status" value="1"/>
</dbReference>
<keyword evidence="1" id="KW-0677">Repeat</keyword>
<dbReference type="PROSITE" id="PS51094">
    <property type="entry name" value="PTS_EIIA_TYPE_2"/>
    <property type="match status" value="1"/>
</dbReference>
<dbReference type="Proteomes" id="UP000523362">
    <property type="component" value="Unassembled WGS sequence"/>
</dbReference>
<evidence type="ECO:0000259" key="5">
    <source>
        <dbReference type="PROSITE" id="PS51094"/>
    </source>
</evidence>
<evidence type="ECO:0000256" key="2">
    <source>
        <dbReference type="ARBA" id="ARBA00023015"/>
    </source>
</evidence>
<evidence type="ECO:0000256" key="4">
    <source>
        <dbReference type="ARBA" id="ARBA00023163"/>
    </source>
</evidence>
<dbReference type="Pfam" id="PF00874">
    <property type="entry name" value="PRD"/>
    <property type="match status" value="1"/>
</dbReference>
<dbReference type="Pfam" id="PF08279">
    <property type="entry name" value="HTH_11"/>
    <property type="match status" value="1"/>
</dbReference>
<gene>
    <name evidence="7" type="ORF">HB897_07455</name>
</gene>
<evidence type="ECO:0000256" key="1">
    <source>
        <dbReference type="ARBA" id="ARBA00022737"/>
    </source>
</evidence>
<feature type="domain" description="PRD" evidence="6">
    <location>
        <begin position="276"/>
        <end position="382"/>
    </location>
</feature>
<dbReference type="InterPro" id="IPR013196">
    <property type="entry name" value="HTH_11"/>
</dbReference>
<dbReference type="RefSeq" id="WP_185383635.1">
    <property type="nucleotide sequence ID" value="NZ_CP063071.1"/>
</dbReference>
<comment type="caution">
    <text evidence="7">The sequence shown here is derived from an EMBL/GenBank/DDBJ whole genome shotgun (WGS) entry which is preliminary data.</text>
</comment>
<evidence type="ECO:0000256" key="3">
    <source>
        <dbReference type="ARBA" id="ARBA00023159"/>
    </source>
</evidence>
<keyword evidence="2" id="KW-0805">Transcription regulation</keyword>
<dbReference type="Gene3D" id="3.40.930.10">
    <property type="entry name" value="Mannitol-specific EII, Chain A"/>
    <property type="match status" value="1"/>
</dbReference>
<dbReference type="GO" id="GO:0006355">
    <property type="term" value="P:regulation of DNA-templated transcription"/>
    <property type="evidence" value="ECO:0007669"/>
    <property type="project" value="InterPro"/>
</dbReference>
<dbReference type="InterPro" id="IPR036390">
    <property type="entry name" value="WH_DNA-bd_sf"/>
</dbReference>
<dbReference type="EMBL" id="JAARRG010000004">
    <property type="protein sequence ID" value="MBC1486060.1"/>
    <property type="molecule type" value="Genomic_DNA"/>
</dbReference>
<organism evidence="7 8">
    <name type="scientific">Listeria seeligeri</name>
    <dbReference type="NCBI Taxonomy" id="1640"/>
    <lineage>
        <taxon>Bacteria</taxon>
        <taxon>Bacillati</taxon>
        <taxon>Bacillota</taxon>
        <taxon>Bacilli</taxon>
        <taxon>Bacillales</taxon>
        <taxon>Listeriaceae</taxon>
        <taxon>Listeria</taxon>
    </lineage>
</organism>
<dbReference type="Pfam" id="PF05043">
    <property type="entry name" value="Mga"/>
    <property type="match status" value="1"/>
</dbReference>
<reference evidence="7 8" key="1">
    <citation type="submission" date="2020-03" db="EMBL/GenBank/DDBJ databases">
        <title>Soil Listeria distribution.</title>
        <authorList>
            <person name="Liao J."/>
            <person name="Wiedmann M."/>
        </authorList>
    </citation>
    <scope>NUCLEOTIDE SEQUENCE [LARGE SCALE GENOMIC DNA]</scope>
    <source>
        <strain evidence="7 8">FSL L7-1560</strain>
    </source>
</reference>
<dbReference type="InterPro" id="IPR011608">
    <property type="entry name" value="PRD"/>
</dbReference>
<dbReference type="Gene3D" id="1.10.1790.10">
    <property type="entry name" value="PRD domain"/>
    <property type="match status" value="1"/>
</dbReference>
<dbReference type="InterPro" id="IPR016152">
    <property type="entry name" value="PTrfase/Anion_transptr"/>
</dbReference>
<feature type="domain" description="PTS EIIA type-2" evidence="5">
    <location>
        <begin position="490"/>
        <end position="630"/>
    </location>
</feature>
<dbReference type="PROSITE" id="PS51372">
    <property type="entry name" value="PRD_2"/>
    <property type="match status" value="2"/>
</dbReference>
<dbReference type="InterPro" id="IPR050661">
    <property type="entry name" value="BglG_antiterminators"/>
</dbReference>
<proteinExistence type="predicted"/>
<sequence>MHNKERLIEYLKKFSSNKFISAKELADILNVTDRTIRNYVKSINQQGIETIEVSRLGYKYIVQNETTVTIQNQSISSRRFYILRRLFKSAAKGVDIFDLSDTLYLSDASIRSDLFALNKFANQYDLNIRQNNGRYILDGSNKNKRQLMIQLISPLQQDGLAFEVDIQKFLDSIPLDYIITLTKQAFEHSNLQLNTYFLRNFVLHLVIAIDRAKDSLIPTSIEAKSLKIYKSFQAIEEIRKDISKHFHVDILLDDIKELNILYEGEYRQENFDVLQFVEPKVLHSLDKALDEISNIYLIEFSDKQFKGRLLLHVQNLYKRSQEKRFSRNLSLMEIKIKYPVLFDIAVYLSSVLSKDLSIDIPDDEIAFLALHIGSSMENQQKKNKQIKTIIITPRYNLQEKQIKEKIEQEFSKELIIVDMIEDLLELDLAVLPELIISTQASLKKDYMLPLSIAFVTIKEFITLQDIVLIRKKIEQIKQHKYQNELTHILPRLIPEGFYINLNKKLTKEKIFELISTKFQSKNYTPAEYKAALEEREKLSATSFPSGIAIPHAIKYMSYKTGFIIIHSPEPIEWAGNQVNLVIALSVDKNNSEEFNQVFPRMIELLADELNVNYLKKSTNRDDFISALIKLMISESYYSE</sequence>
<dbReference type="PANTHER" id="PTHR30185:SF12">
    <property type="entry name" value="TRANSCRIPTIONAL REGULATOR MANR"/>
    <property type="match status" value="1"/>
</dbReference>
<dbReference type="InterPro" id="IPR007737">
    <property type="entry name" value="Mga_HTH"/>
</dbReference>
<dbReference type="SUPFAM" id="SSF55804">
    <property type="entry name" value="Phoshotransferase/anion transport protein"/>
    <property type="match status" value="1"/>
</dbReference>
<dbReference type="InterPro" id="IPR036634">
    <property type="entry name" value="PRD_sf"/>
</dbReference>
<keyword evidence="3" id="KW-0010">Activator</keyword>
<evidence type="ECO:0000313" key="7">
    <source>
        <dbReference type="EMBL" id="MBC1486060.1"/>
    </source>
</evidence>
<keyword evidence="4" id="KW-0804">Transcription</keyword>
<dbReference type="Pfam" id="PF00359">
    <property type="entry name" value="PTS_EIIA_2"/>
    <property type="match status" value="1"/>
</dbReference>
<dbReference type="InterPro" id="IPR002178">
    <property type="entry name" value="PTS_EIIA_type-2_dom"/>
</dbReference>
<protein>
    <submittedName>
        <fullName evidence="7">BglG family transcription antiterminator</fullName>
    </submittedName>
</protein>
<dbReference type="AlphaFoldDB" id="A0A7X0X1W4"/>
<dbReference type="PANTHER" id="PTHR30185">
    <property type="entry name" value="CRYPTIC BETA-GLUCOSIDE BGL OPERON ANTITERMINATOR"/>
    <property type="match status" value="1"/>
</dbReference>
<accession>A0A7X0X1W4</accession>
<feature type="domain" description="PRD" evidence="6">
    <location>
        <begin position="157"/>
        <end position="272"/>
    </location>
</feature>
<evidence type="ECO:0000313" key="8">
    <source>
        <dbReference type="Proteomes" id="UP000523362"/>
    </source>
</evidence>
<dbReference type="InterPro" id="IPR036388">
    <property type="entry name" value="WH-like_DNA-bd_sf"/>
</dbReference>
<name>A0A7X0X1W4_LISSE</name>
<dbReference type="SUPFAM" id="SSF63520">
    <property type="entry name" value="PTS-regulatory domain, PRD"/>
    <property type="match status" value="2"/>
</dbReference>